<gene>
    <name evidence="1" type="ORF">V1351_14210</name>
</gene>
<reference evidence="1 2" key="1">
    <citation type="submission" date="2024-02" db="EMBL/GenBank/DDBJ databases">
        <title>Janibacter sp. nov., isolated from gut of marine sandworm.</title>
        <authorList>
            <person name="Kim B."/>
            <person name="Jun M.O."/>
            <person name="Shin N.-R."/>
        </authorList>
    </citation>
    <scope>NUCLEOTIDE SEQUENCE [LARGE SCALE GENOMIC DNA]</scope>
    <source>
        <strain evidence="1 2">A1S7</strain>
    </source>
</reference>
<organism evidence="1 2">
    <name type="scientific">Janibacter alittae</name>
    <dbReference type="NCBI Taxonomy" id="3115209"/>
    <lineage>
        <taxon>Bacteria</taxon>
        <taxon>Bacillati</taxon>
        <taxon>Actinomycetota</taxon>
        <taxon>Actinomycetes</taxon>
        <taxon>Micrococcales</taxon>
        <taxon>Intrasporangiaceae</taxon>
        <taxon>Janibacter</taxon>
    </lineage>
</organism>
<name>A0ABZ2MGB4_9MICO</name>
<proteinExistence type="predicted"/>
<dbReference type="RefSeq" id="WP_338748844.1">
    <property type="nucleotide sequence ID" value="NZ_CP144913.1"/>
</dbReference>
<sequence>MDAEQAFTRVTGVLQEQLGTGLRTSRERAALMAVLERGHERADGAAEDYDEAVDALAAALVRTGATRIEGHASADGATPTDIEPGVVEASLRAICPLWPFC</sequence>
<evidence type="ECO:0000313" key="2">
    <source>
        <dbReference type="Proteomes" id="UP001382727"/>
    </source>
</evidence>
<accession>A0ABZ2MGB4</accession>
<dbReference type="Proteomes" id="UP001382727">
    <property type="component" value="Chromosome"/>
</dbReference>
<keyword evidence="2" id="KW-1185">Reference proteome</keyword>
<dbReference type="EMBL" id="CP144913">
    <property type="protein sequence ID" value="WXB76077.1"/>
    <property type="molecule type" value="Genomic_DNA"/>
</dbReference>
<evidence type="ECO:0000313" key="1">
    <source>
        <dbReference type="EMBL" id="WXB76077.1"/>
    </source>
</evidence>
<protein>
    <submittedName>
        <fullName evidence="1">Uncharacterized protein</fullName>
    </submittedName>
</protein>